<dbReference type="GO" id="GO:0004499">
    <property type="term" value="F:N,N-dimethylaniline monooxygenase activity"/>
    <property type="evidence" value="ECO:0007669"/>
    <property type="project" value="InterPro"/>
</dbReference>
<dbReference type="PANTHER" id="PTHR23023">
    <property type="entry name" value="DIMETHYLANILINE MONOOXYGENASE"/>
    <property type="match status" value="1"/>
</dbReference>
<dbReference type="PIRSF" id="PIRSF000332">
    <property type="entry name" value="FMO"/>
    <property type="match status" value="1"/>
</dbReference>
<dbReference type="EMBL" id="BEYU01000042">
    <property type="protein sequence ID" value="GBG28516.1"/>
    <property type="molecule type" value="Genomic_DNA"/>
</dbReference>
<dbReference type="InterPro" id="IPR050346">
    <property type="entry name" value="FMO-like"/>
</dbReference>
<evidence type="ECO:0000256" key="3">
    <source>
        <dbReference type="ARBA" id="ARBA00022827"/>
    </source>
</evidence>
<proteinExistence type="inferred from homology"/>
<keyword evidence="6" id="KW-0812">Transmembrane</keyword>
<comment type="caution">
    <text evidence="7">The sequence shown here is derived from an EMBL/GenBank/DDBJ whole genome shotgun (WGS) entry which is preliminary data.</text>
</comment>
<dbReference type="PRINTS" id="PR00370">
    <property type="entry name" value="FMOXYGENASE"/>
</dbReference>
<dbReference type="SUPFAM" id="SSF51905">
    <property type="entry name" value="FAD/NAD(P)-binding domain"/>
    <property type="match status" value="1"/>
</dbReference>
<gene>
    <name evidence="7" type="ORF">FCC1311_047392</name>
</gene>
<dbReference type="InterPro" id="IPR036188">
    <property type="entry name" value="FAD/NAD-bd_sf"/>
</dbReference>
<dbReference type="GO" id="GO:0050661">
    <property type="term" value="F:NADP binding"/>
    <property type="evidence" value="ECO:0007669"/>
    <property type="project" value="InterPro"/>
</dbReference>
<evidence type="ECO:0000256" key="4">
    <source>
        <dbReference type="ARBA" id="ARBA00022857"/>
    </source>
</evidence>
<name>A0A2R5GBZ2_9STRA</name>
<dbReference type="OrthoDB" id="66881at2759"/>
<dbReference type="InterPro" id="IPR020946">
    <property type="entry name" value="Flavin_mOase-like"/>
</dbReference>
<keyword evidence="6" id="KW-0472">Membrane</keyword>
<evidence type="ECO:0000313" key="8">
    <source>
        <dbReference type="Proteomes" id="UP000241890"/>
    </source>
</evidence>
<dbReference type="SUPFAM" id="SSF51735">
    <property type="entry name" value="NAD(P)-binding Rossmann-fold domains"/>
    <property type="match status" value="1"/>
</dbReference>
<evidence type="ECO:0000256" key="2">
    <source>
        <dbReference type="ARBA" id="ARBA00022630"/>
    </source>
</evidence>
<protein>
    <submittedName>
        <fullName evidence="7">Dimethylaniline monooxygenase N-oxide-forming 2</fullName>
    </submittedName>
</protein>
<evidence type="ECO:0000256" key="1">
    <source>
        <dbReference type="ARBA" id="ARBA00009183"/>
    </source>
</evidence>
<evidence type="ECO:0000256" key="5">
    <source>
        <dbReference type="ARBA" id="ARBA00023002"/>
    </source>
</evidence>
<keyword evidence="8" id="KW-1185">Reference proteome</keyword>
<dbReference type="InterPro" id="IPR000960">
    <property type="entry name" value="Flavin_mOase"/>
</dbReference>
<comment type="similarity">
    <text evidence="1">Belongs to the FMO family.</text>
</comment>
<keyword evidence="3" id="KW-0274">FAD</keyword>
<reference evidence="7 8" key="1">
    <citation type="submission" date="2017-12" db="EMBL/GenBank/DDBJ databases">
        <title>Sequencing, de novo assembly and annotation of complete genome of a new Thraustochytrid species, strain FCC1311.</title>
        <authorList>
            <person name="Sedici K."/>
            <person name="Godart F."/>
            <person name="Aiese Cigliano R."/>
            <person name="Sanseverino W."/>
            <person name="Barakat M."/>
            <person name="Ortet P."/>
            <person name="Marechal E."/>
            <person name="Cagnac O."/>
            <person name="Amato A."/>
        </authorList>
    </citation>
    <scope>NUCLEOTIDE SEQUENCE [LARGE SCALE GENOMIC DNA]</scope>
</reference>
<dbReference type="InterPro" id="IPR036291">
    <property type="entry name" value="NAD(P)-bd_dom_sf"/>
</dbReference>
<dbReference type="AlphaFoldDB" id="A0A2R5GBZ2"/>
<accession>A0A2R5GBZ2</accession>
<dbReference type="Gene3D" id="3.50.50.60">
    <property type="entry name" value="FAD/NAD(P)-binding domain"/>
    <property type="match status" value="2"/>
</dbReference>
<keyword evidence="5" id="KW-0560">Oxidoreductase</keyword>
<evidence type="ECO:0000313" key="7">
    <source>
        <dbReference type="EMBL" id="GBG28516.1"/>
    </source>
</evidence>
<keyword evidence="2" id="KW-0285">Flavoprotein</keyword>
<feature type="transmembrane region" description="Helical" evidence="6">
    <location>
        <begin position="556"/>
        <end position="579"/>
    </location>
</feature>
<dbReference type="Proteomes" id="UP000241890">
    <property type="component" value="Unassembled WGS sequence"/>
</dbReference>
<organism evidence="7 8">
    <name type="scientific">Hondaea fermentalgiana</name>
    <dbReference type="NCBI Taxonomy" id="2315210"/>
    <lineage>
        <taxon>Eukaryota</taxon>
        <taxon>Sar</taxon>
        <taxon>Stramenopiles</taxon>
        <taxon>Bigyra</taxon>
        <taxon>Labyrinthulomycetes</taxon>
        <taxon>Thraustochytrida</taxon>
        <taxon>Thraustochytriidae</taxon>
        <taxon>Hondaea</taxon>
    </lineage>
</organism>
<sequence length="603" mass="66818">MAPSWPPPPSPPPGPELLSLGGKVLVIGAGPSGLVALKTLLEQGYEATIVETSNKVGGTFANKSYDDGRLVSSKFLTPFSDLRMEDADDHPTIPEYVRYLERYCTHFKLWERIRFGTEVVRVTRRAVSSPDEKDISYDVDVRDIEKNTQKTENFGAVCVCSGLHNVPEVPNIPGLAENFKGQVLHSSEYREKKIFEGKRVLVIGTGETGLDISYRAIQVTDNVRLCSRSGFLSVPYVIGNGLPLDTFITNLCECSHLHPLLERLKVKWLFTTPFIRLGFLLGTGSSVGYNQWAGGKDSSLVQRGWLIINKSTDAMPFINRAVKPHSRVGSWLYGWLDRGPVPDRLPDRCIKMSKGVRRVLANGAVELDDGSQENFDTIVFATGYRVSFPFLHETTKDKTVHCDGSGFKQDALPSEHNIVNPNEPKLAYLGFVRPNVGAIPPMSELQIMWWIQRLRGAIPGPKAPPTYRLLGPNDRTGAYGVDYGSYMHDLARDIGAEPQIRDLAWRSPKTLVAWALGQAYITFFRLRGPFVQKDAIAISEGELLSPVLRRPLASNLLFVSLIGLFMCLNGVAMLVSPFVDLFRAVRSRSISSGKKGKEAKLSP</sequence>
<dbReference type="Pfam" id="PF00743">
    <property type="entry name" value="FMO-like"/>
    <property type="match status" value="2"/>
</dbReference>
<dbReference type="InParanoid" id="A0A2R5GBZ2"/>
<evidence type="ECO:0000256" key="6">
    <source>
        <dbReference type="SAM" id="Phobius"/>
    </source>
</evidence>
<keyword evidence="4" id="KW-0521">NADP</keyword>
<dbReference type="GO" id="GO:0050660">
    <property type="term" value="F:flavin adenine dinucleotide binding"/>
    <property type="evidence" value="ECO:0007669"/>
    <property type="project" value="InterPro"/>
</dbReference>
<keyword evidence="7" id="KW-0503">Monooxygenase</keyword>
<keyword evidence="6" id="KW-1133">Transmembrane helix</keyword>